<dbReference type="InterPro" id="IPR029787">
    <property type="entry name" value="Nucleotide_cyclase"/>
</dbReference>
<dbReference type="CDD" id="cd01949">
    <property type="entry name" value="GGDEF"/>
    <property type="match status" value="1"/>
</dbReference>
<dbReference type="Pfam" id="PF00990">
    <property type="entry name" value="GGDEF"/>
    <property type="match status" value="1"/>
</dbReference>
<name>A0A845GN77_9BURK</name>
<dbReference type="SMART" id="SM00267">
    <property type="entry name" value="GGDEF"/>
    <property type="match status" value="1"/>
</dbReference>
<dbReference type="GO" id="GO:0005886">
    <property type="term" value="C:plasma membrane"/>
    <property type="evidence" value="ECO:0007669"/>
    <property type="project" value="TreeGrafter"/>
</dbReference>
<reference evidence="6" key="1">
    <citation type="submission" date="2019-12" db="EMBL/GenBank/DDBJ databases">
        <title>Novel species isolated from a subtropical stream in China.</title>
        <authorList>
            <person name="Lu H."/>
        </authorList>
    </citation>
    <scope>NUCLEOTIDE SEQUENCE [LARGE SCALE GENOMIC DNA]</scope>
    <source>
        <strain evidence="6">FT81W</strain>
    </source>
</reference>
<dbReference type="PANTHER" id="PTHR45138">
    <property type="entry name" value="REGULATORY COMPONENTS OF SENSORY TRANSDUCTION SYSTEM"/>
    <property type="match status" value="1"/>
</dbReference>
<dbReference type="FunFam" id="3.30.70.270:FF:000001">
    <property type="entry name" value="Diguanylate cyclase domain protein"/>
    <property type="match status" value="1"/>
</dbReference>
<organism evidence="6 7">
    <name type="scientific">Duganella vulcania</name>
    <dbReference type="NCBI Taxonomy" id="2692166"/>
    <lineage>
        <taxon>Bacteria</taxon>
        <taxon>Pseudomonadati</taxon>
        <taxon>Pseudomonadota</taxon>
        <taxon>Betaproteobacteria</taxon>
        <taxon>Burkholderiales</taxon>
        <taxon>Oxalobacteraceae</taxon>
        <taxon>Telluria group</taxon>
        <taxon>Duganella</taxon>
    </lineage>
</organism>
<accession>A0A845GN77</accession>
<dbReference type="PANTHER" id="PTHR45138:SF9">
    <property type="entry name" value="DIGUANYLATE CYCLASE DGCM-RELATED"/>
    <property type="match status" value="1"/>
</dbReference>
<dbReference type="AlphaFoldDB" id="A0A845GN77"/>
<dbReference type="GO" id="GO:0043709">
    <property type="term" value="P:cell adhesion involved in single-species biofilm formation"/>
    <property type="evidence" value="ECO:0007669"/>
    <property type="project" value="TreeGrafter"/>
</dbReference>
<evidence type="ECO:0000256" key="4">
    <source>
        <dbReference type="SAM" id="Phobius"/>
    </source>
</evidence>
<proteinExistence type="predicted"/>
<sequence length="398" mass="43053">MLDLRTINSITGIMALLMAFVLLGMRHYYPRRIQGTLMWGLSPIVGGLSSLAYGLDGWLPTALAAMLSNSLAFASAALNLFGTAAFYEHPLNGRRWLAFTVAVLAVMTCFMVVWPDYRVRVTVFALAMTVYTGVHASMHWRHGLSFAGRLLAALLLVRCAILLLRAGSAPFIDAADASRYGATWIQLLYISSFSVGGMVTCLGLVLLASERVGTEFERMANVDLLTGAASRRAIMQAFEGEVARWQRTGRVFSILLLDIDHFKRINDRHGHVVGDQVLARFAATVKSALRSIDTLGRYGGEEFIVLLPDNDLQGAAVVAERVRQAVEQEVGAAGLPACTTSIGCACISQSQAAVTALLSQADAALYTAKHEGRNAVRLAQPPPDQLSRQNRPTLENAG</sequence>
<feature type="region of interest" description="Disordered" evidence="3">
    <location>
        <begin position="374"/>
        <end position="398"/>
    </location>
</feature>
<dbReference type="GO" id="GO:0052621">
    <property type="term" value="F:diguanylate cyclase activity"/>
    <property type="evidence" value="ECO:0007669"/>
    <property type="project" value="UniProtKB-EC"/>
</dbReference>
<feature type="transmembrane region" description="Helical" evidence="4">
    <location>
        <begin position="96"/>
        <end position="115"/>
    </location>
</feature>
<evidence type="ECO:0000256" key="1">
    <source>
        <dbReference type="ARBA" id="ARBA00012528"/>
    </source>
</evidence>
<comment type="catalytic activity">
    <reaction evidence="2">
        <text>2 GTP = 3',3'-c-di-GMP + 2 diphosphate</text>
        <dbReference type="Rhea" id="RHEA:24898"/>
        <dbReference type="ChEBI" id="CHEBI:33019"/>
        <dbReference type="ChEBI" id="CHEBI:37565"/>
        <dbReference type="ChEBI" id="CHEBI:58805"/>
        <dbReference type="EC" id="2.7.7.65"/>
    </reaction>
</comment>
<dbReference type="RefSeq" id="WP_161084041.1">
    <property type="nucleotide sequence ID" value="NZ_WWCX01000019.1"/>
</dbReference>
<dbReference type="EC" id="2.7.7.65" evidence="1"/>
<keyword evidence="4" id="KW-0472">Membrane</keyword>
<dbReference type="InterPro" id="IPR050469">
    <property type="entry name" value="Diguanylate_Cyclase"/>
</dbReference>
<dbReference type="SUPFAM" id="SSF55073">
    <property type="entry name" value="Nucleotide cyclase"/>
    <property type="match status" value="1"/>
</dbReference>
<gene>
    <name evidence="6" type="ORF">GTP90_13525</name>
</gene>
<evidence type="ECO:0000313" key="7">
    <source>
        <dbReference type="Proteomes" id="UP000447355"/>
    </source>
</evidence>
<feature type="transmembrane region" description="Helical" evidence="4">
    <location>
        <begin position="6"/>
        <end position="25"/>
    </location>
</feature>
<feature type="compositionally biased region" description="Polar residues" evidence="3">
    <location>
        <begin position="386"/>
        <end position="398"/>
    </location>
</feature>
<dbReference type="InterPro" id="IPR000160">
    <property type="entry name" value="GGDEF_dom"/>
</dbReference>
<evidence type="ECO:0000259" key="5">
    <source>
        <dbReference type="PROSITE" id="PS50887"/>
    </source>
</evidence>
<feature type="transmembrane region" description="Helical" evidence="4">
    <location>
        <begin position="184"/>
        <end position="209"/>
    </location>
</feature>
<feature type="transmembrane region" description="Helical" evidence="4">
    <location>
        <begin position="121"/>
        <end position="138"/>
    </location>
</feature>
<feature type="transmembrane region" description="Helical" evidence="4">
    <location>
        <begin position="61"/>
        <end position="84"/>
    </location>
</feature>
<dbReference type="Gene3D" id="3.30.70.270">
    <property type="match status" value="1"/>
</dbReference>
<protein>
    <recommendedName>
        <fullName evidence="1">diguanylate cyclase</fullName>
        <ecNumber evidence="1">2.7.7.65</ecNumber>
    </recommendedName>
</protein>
<evidence type="ECO:0000256" key="3">
    <source>
        <dbReference type="SAM" id="MobiDB-lite"/>
    </source>
</evidence>
<keyword evidence="4" id="KW-1133">Transmembrane helix</keyword>
<dbReference type="InterPro" id="IPR043128">
    <property type="entry name" value="Rev_trsase/Diguanyl_cyclase"/>
</dbReference>
<dbReference type="GO" id="GO:1902201">
    <property type="term" value="P:negative regulation of bacterial-type flagellum-dependent cell motility"/>
    <property type="evidence" value="ECO:0007669"/>
    <property type="project" value="TreeGrafter"/>
</dbReference>
<keyword evidence="4" id="KW-0812">Transmembrane</keyword>
<evidence type="ECO:0000256" key="2">
    <source>
        <dbReference type="ARBA" id="ARBA00034247"/>
    </source>
</evidence>
<feature type="transmembrane region" description="Helical" evidence="4">
    <location>
        <begin position="150"/>
        <end position="172"/>
    </location>
</feature>
<evidence type="ECO:0000313" key="6">
    <source>
        <dbReference type="EMBL" id="MYM94885.1"/>
    </source>
</evidence>
<dbReference type="NCBIfam" id="TIGR00254">
    <property type="entry name" value="GGDEF"/>
    <property type="match status" value="1"/>
</dbReference>
<feature type="domain" description="GGDEF" evidence="5">
    <location>
        <begin position="250"/>
        <end position="381"/>
    </location>
</feature>
<comment type="caution">
    <text evidence="6">The sequence shown here is derived from an EMBL/GenBank/DDBJ whole genome shotgun (WGS) entry which is preliminary data.</text>
</comment>
<dbReference type="Proteomes" id="UP000447355">
    <property type="component" value="Unassembled WGS sequence"/>
</dbReference>
<dbReference type="EMBL" id="WWCX01000019">
    <property type="protein sequence ID" value="MYM94885.1"/>
    <property type="molecule type" value="Genomic_DNA"/>
</dbReference>
<dbReference type="PROSITE" id="PS50887">
    <property type="entry name" value="GGDEF"/>
    <property type="match status" value="1"/>
</dbReference>